<evidence type="ECO:0000256" key="3">
    <source>
        <dbReference type="ARBA" id="ARBA00022475"/>
    </source>
</evidence>
<reference evidence="9" key="1">
    <citation type="submission" date="2010-10" db="EMBL/GenBank/DDBJ databases">
        <authorList>
            <consortium name="US DOE Joint Genome Institute (JGI-PGF)"/>
            <person name="Lucas S."/>
            <person name="Copeland A."/>
            <person name="Lapidus A."/>
            <person name="Bruce D."/>
            <person name="Goodwin L."/>
            <person name="Pitluck S."/>
            <person name="Kyrpides N."/>
            <person name="Mavromatis K."/>
            <person name="Detter J.C."/>
            <person name="Han C."/>
            <person name="Land M."/>
            <person name="Hauser L."/>
            <person name="Markowitz V."/>
            <person name="Cheng J.-F."/>
            <person name="Hugenholtz P."/>
            <person name="Woyke T."/>
            <person name="Wu D."/>
            <person name="Pukall R."/>
            <person name="Wahrenburg C."/>
            <person name="Brambilla E."/>
            <person name="Klenk H.-P."/>
            <person name="Eisen J.A."/>
        </authorList>
    </citation>
    <scope>NUCLEOTIDE SEQUENCE [LARGE SCALE GENOMIC DNA]</scope>
    <source>
        <strain evidence="9">DSM 13965</strain>
    </source>
</reference>
<dbReference type="InterPro" id="IPR035906">
    <property type="entry name" value="MetI-like_sf"/>
</dbReference>
<feature type="transmembrane region" description="Helical" evidence="7">
    <location>
        <begin position="171"/>
        <end position="196"/>
    </location>
</feature>
<dbReference type="Gene3D" id="1.10.3720.10">
    <property type="entry name" value="MetI-like"/>
    <property type="match status" value="1"/>
</dbReference>
<evidence type="ECO:0000256" key="7">
    <source>
        <dbReference type="RuleBase" id="RU363032"/>
    </source>
</evidence>
<evidence type="ECO:0000256" key="4">
    <source>
        <dbReference type="ARBA" id="ARBA00022692"/>
    </source>
</evidence>
<dbReference type="PROSITE" id="PS50928">
    <property type="entry name" value="ABC_TM1"/>
    <property type="match status" value="1"/>
</dbReference>
<feature type="domain" description="ABC transmembrane type-1" evidence="8">
    <location>
        <begin position="70"/>
        <end position="298"/>
    </location>
</feature>
<feature type="transmembrane region" description="Helical" evidence="7">
    <location>
        <begin position="280"/>
        <end position="301"/>
    </location>
</feature>
<evidence type="ECO:0000313" key="9">
    <source>
        <dbReference type="EMBL" id="EKP95167.1"/>
    </source>
</evidence>
<dbReference type="GO" id="GO:0055085">
    <property type="term" value="P:transmembrane transport"/>
    <property type="evidence" value="ECO:0007669"/>
    <property type="project" value="InterPro"/>
</dbReference>
<keyword evidence="4 7" id="KW-0812">Transmembrane</keyword>
<accession>K6PQE6</accession>
<feature type="transmembrane region" description="Helical" evidence="7">
    <location>
        <begin position="217"/>
        <end position="241"/>
    </location>
</feature>
<evidence type="ECO:0000256" key="6">
    <source>
        <dbReference type="ARBA" id="ARBA00023136"/>
    </source>
</evidence>
<sequence length="310" mass="34589">MKSSLHADRVLPIVLLLPSLLAVGVFVYGFIGWTGYVSLSRWNTFVRDLSFIGLENYRALFEDFRFRADIRNTIVFTVIFTAACLVVGLVLALLLDQRPRGEAFFRNLFLFPMSLSFVVTGVVWQWLLNPTTGINLLIKKIGISAVPLWYVDTRVLPGLWSWGQVPLGVPLAMIAVVLAAVWQMSGFAMAIFLAALQGIPDEVREAGQIDGATGWRLYRHIVLPLLWPAAVTVTIVLGHVSLKVFDLIYAMTGSGAAYVTDMPSVYMFETTFRGNRFAQGAAISMIMLLLTMAIFIPYLIWRERRGEMSG</sequence>
<proteinExistence type="inferred from homology"/>
<gene>
    <name evidence="9" type="ORF">ThesuDRAFT_00904</name>
</gene>
<comment type="similarity">
    <text evidence="7">Belongs to the binding-protein-dependent transport system permease family.</text>
</comment>
<name>K6PQE6_9FIRM</name>
<protein>
    <submittedName>
        <fullName evidence="9">Carbohydrate ABC transporter membrane protein 1, CUT1 family</fullName>
    </submittedName>
</protein>
<keyword evidence="5 7" id="KW-1133">Transmembrane helix</keyword>
<dbReference type="AlphaFoldDB" id="K6PQE6"/>
<dbReference type="RefSeq" id="WP_006903177.1">
    <property type="nucleotide sequence ID" value="NZ_JH976535.1"/>
</dbReference>
<comment type="subcellular location">
    <subcellularLocation>
        <location evidence="1 7">Cell membrane</location>
        <topology evidence="1 7">Multi-pass membrane protein</topology>
    </subcellularLocation>
</comment>
<dbReference type="eggNOG" id="COG1175">
    <property type="taxonomic scope" value="Bacteria"/>
</dbReference>
<dbReference type="Proteomes" id="UP000005710">
    <property type="component" value="Unassembled WGS sequence"/>
</dbReference>
<dbReference type="Pfam" id="PF00528">
    <property type="entry name" value="BPD_transp_1"/>
    <property type="match status" value="1"/>
</dbReference>
<feature type="transmembrane region" description="Helical" evidence="7">
    <location>
        <begin position="12"/>
        <end position="31"/>
    </location>
</feature>
<keyword evidence="6 7" id="KW-0472">Membrane</keyword>
<dbReference type="CDD" id="cd06261">
    <property type="entry name" value="TM_PBP2"/>
    <property type="match status" value="1"/>
</dbReference>
<reference evidence="9" key="2">
    <citation type="submission" date="2012-10" db="EMBL/GenBank/DDBJ databases">
        <title>Improved high-quality draft of Thermaerobacter subterraneus C21, DSM 13965.</title>
        <authorList>
            <consortium name="DOE Joint Genome Institute"/>
            <person name="Eisen J."/>
            <person name="Huntemann M."/>
            <person name="Wei C.-L."/>
            <person name="Han J."/>
            <person name="Detter J.C."/>
            <person name="Han C."/>
            <person name="Tapia R."/>
            <person name="Chen A."/>
            <person name="Kyrpides N."/>
            <person name="Mavromatis K."/>
            <person name="Markowitz V."/>
            <person name="Szeto E."/>
            <person name="Ivanova N."/>
            <person name="Mikhailova N."/>
            <person name="Ovchinnikova G."/>
            <person name="Pagani I."/>
            <person name="Pati A."/>
            <person name="Goodwin L."/>
            <person name="Nordberg H.P."/>
            <person name="Cantor M.N."/>
            <person name="Hua S.X."/>
            <person name="Woyke T."/>
            <person name="Eisen J."/>
            <person name="Klenk H.-P."/>
        </authorList>
    </citation>
    <scope>NUCLEOTIDE SEQUENCE [LARGE SCALE GENOMIC DNA]</scope>
    <source>
        <strain evidence="9">DSM 13965</strain>
    </source>
</reference>
<dbReference type="InterPro" id="IPR051393">
    <property type="entry name" value="ABC_transporter_permease"/>
</dbReference>
<keyword evidence="3" id="KW-1003">Cell membrane</keyword>
<evidence type="ECO:0000313" key="10">
    <source>
        <dbReference type="Proteomes" id="UP000005710"/>
    </source>
</evidence>
<keyword evidence="10" id="KW-1185">Reference proteome</keyword>
<evidence type="ECO:0000256" key="5">
    <source>
        <dbReference type="ARBA" id="ARBA00022989"/>
    </source>
</evidence>
<evidence type="ECO:0000256" key="1">
    <source>
        <dbReference type="ARBA" id="ARBA00004651"/>
    </source>
</evidence>
<dbReference type="PANTHER" id="PTHR30193:SF42">
    <property type="entry name" value="ABC TRANSPORTER PERMEASE PROTEIN"/>
    <property type="match status" value="1"/>
</dbReference>
<evidence type="ECO:0000259" key="8">
    <source>
        <dbReference type="PROSITE" id="PS50928"/>
    </source>
</evidence>
<dbReference type="EMBL" id="AENY02000002">
    <property type="protein sequence ID" value="EKP95167.1"/>
    <property type="molecule type" value="Genomic_DNA"/>
</dbReference>
<dbReference type="SUPFAM" id="SSF161098">
    <property type="entry name" value="MetI-like"/>
    <property type="match status" value="1"/>
</dbReference>
<dbReference type="STRING" id="867903.ThesuDRAFT_00904"/>
<comment type="caution">
    <text evidence="9">The sequence shown here is derived from an EMBL/GenBank/DDBJ whole genome shotgun (WGS) entry which is preliminary data.</text>
</comment>
<feature type="transmembrane region" description="Helical" evidence="7">
    <location>
        <begin position="74"/>
        <end position="95"/>
    </location>
</feature>
<dbReference type="HOGENOM" id="CLU_016047_0_0_9"/>
<feature type="transmembrane region" description="Helical" evidence="7">
    <location>
        <begin position="107"/>
        <end position="127"/>
    </location>
</feature>
<keyword evidence="2 7" id="KW-0813">Transport</keyword>
<organism evidence="9 10">
    <name type="scientific">Thermaerobacter subterraneus DSM 13965</name>
    <dbReference type="NCBI Taxonomy" id="867903"/>
    <lineage>
        <taxon>Bacteria</taxon>
        <taxon>Bacillati</taxon>
        <taxon>Bacillota</taxon>
        <taxon>Clostridia</taxon>
        <taxon>Eubacteriales</taxon>
        <taxon>Clostridiales Family XVII. Incertae Sedis</taxon>
        <taxon>Thermaerobacter</taxon>
    </lineage>
</organism>
<dbReference type="PANTHER" id="PTHR30193">
    <property type="entry name" value="ABC TRANSPORTER PERMEASE PROTEIN"/>
    <property type="match status" value="1"/>
</dbReference>
<dbReference type="GO" id="GO:0005886">
    <property type="term" value="C:plasma membrane"/>
    <property type="evidence" value="ECO:0007669"/>
    <property type="project" value="UniProtKB-SubCell"/>
</dbReference>
<dbReference type="InterPro" id="IPR000515">
    <property type="entry name" value="MetI-like"/>
</dbReference>
<evidence type="ECO:0000256" key="2">
    <source>
        <dbReference type="ARBA" id="ARBA00022448"/>
    </source>
</evidence>